<feature type="signal peptide" evidence="2">
    <location>
        <begin position="1"/>
        <end position="39"/>
    </location>
</feature>
<dbReference type="RefSeq" id="WP_168152657.1">
    <property type="nucleotide sequence ID" value="NZ_JAAWVT010000007.1"/>
</dbReference>
<proteinExistence type="predicted"/>
<feature type="compositionally biased region" description="Polar residues" evidence="1">
    <location>
        <begin position="42"/>
        <end position="64"/>
    </location>
</feature>
<feature type="chain" id="PRO_5047386451" evidence="2">
    <location>
        <begin position="40"/>
        <end position="368"/>
    </location>
</feature>
<protein>
    <submittedName>
        <fullName evidence="3">Uncharacterized protein</fullName>
    </submittedName>
</protein>
<evidence type="ECO:0000313" key="4">
    <source>
        <dbReference type="Proteomes" id="UP000746595"/>
    </source>
</evidence>
<dbReference type="EMBL" id="JAAWVT010000007">
    <property type="protein sequence ID" value="NKG21831.1"/>
    <property type="molecule type" value="Genomic_DNA"/>
</dbReference>
<gene>
    <name evidence="3" type="ORF">HED64_14095</name>
</gene>
<name>A0ABX1G6D2_9MICC</name>
<keyword evidence="4" id="KW-1185">Reference proteome</keyword>
<evidence type="ECO:0000256" key="1">
    <source>
        <dbReference type="SAM" id="MobiDB-lite"/>
    </source>
</evidence>
<organism evidence="3 4">
    <name type="scientific">Paeniglutamicibacter terrestris</name>
    <dbReference type="NCBI Taxonomy" id="2723403"/>
    <lineage>
        <taxon>Bacteria</taxon>
        <taxon>Bacillati</taxon>
        <taxon>Actinomycetota</taxon>
        <taxon>Actinomycetes</taxon>
        <taxon>Micrococcales</taxon>
        <taxon>Micrococcaceae</taxon>
        <taxon>Paeniglutamicibacter</taxon>
    </lineage>
</organism>
<comment type="caution">
    <text evidence="3">The sequence shown here is derived from an EMBL/GenBank/DDBJ whole genome shotgun (WGS) entry which is preliminary data.</text>
</comment>
<feature type="region of interest" description="Disordered" evidence="1">
    <location>
        <begin position="42"/>
        <end position="75"/>
    </location>
</feature>
<evidence type="ECO:0000313" key="3">
    <source>
        <dbReference type="EMBL" id="NKG21831.1"/>
    </source>
</evidence>
<sequence length="368" mass="38419">MLKIITGGKMFGLKSRALRLSLGAAITFTLLAGALPAQASSEFQPTATEGTKNQESGNSVSGSDALTEGLAGFTDGSPELHERLGSLIKDSAPVESGISSNEDGMTLFPDEGSSEFEMMSFAEGEAVSFEIEGSEATSLEGDAAVLETEYDDAAYMAHSTTDGGLQIAKILHSDEAEPSIAINSEVPEGYSWVLQDDGSLHLAGEPAGVKETLMVMDAPWAVDANGIKLPTSFNLDGTRIVQTIDTAGATFPVVADPSAWWWARSTATCIAQVGLLFAPGAAAAKVAKAMTKAQSIINKSAKLKKAVNALGGLKPALSKVVQFVKNKNKLTASQRANVLRMINFGVTMLDDALGIGSCVSIIKEIAKK</sequence>
<evidence type="ECO:0000256" key="2">
    <source>
        <dbReference type="SAM" id="SignalP"/>
    </source>
</evidence>
<keyword evidence="2" id="KW-0732">Signal</keyword>
<accession>A0ABX1G6D2</accession>
<reference evidence="3 4" key="1">
    <citation type="submission" date="2020-04" db="EMBL/GenBank/DDBJ databases">
        <title>Paeniglutamicibacter sp. ANT13_2, a novel actinomycete isolated from sediment in Antarctica.</title>
        <authorList>
            <person name="Sakdapetsiri C."/>
            <person name="Pinyakong O."/>
        </authorList>
    </citation>
    <scope>NUCLEOTIDE SEQUENCE [LARGE SCALE GENOMIC DNA]</scope>
    <source>
        <strain evidence="3 4">ANT13_2</strain>
    </source>
</reference>
<dbReference type="Proteomes" id="UP000746595">
    <property type="component" value="Unassembled WGS sequence"/>
</dbReference>